<evidence type="ECO:0000313" key="2">
    <source>
        <dbReference type="Proteomes" id="UP001352852"/>
    </source>
</evidence>
<name>A0ABU7E7W4_9TELE</name>
<sequence length="78" mass="8772">MVVLILLIPLGSPSRLLENHFSRPANKIGRRKDAQMTRDTAQLINCIKKRINPCGLEGLCLKIKNLISSTAFLSRQQK</sequence>
<evidence type="ECO:0000313" key="1">
    <source>
        <dbReference type="EMBL" id="MED6283337.1"/>
    </source>
</evidence>
<dbReference type="Proteomes" id="UP001352852">
    <property type="component" value="Unassembled WGS sequence"/>
</dbReference>
<reference evidence="1 2" key="1">
    <citation type="submission" date="2021-06" db="EMBL/GenBank/DDBJ databases">
        <authorList>
            <person name="Palmer J.M."/>
        </authorList>
    </citation>
    <scope>NUCLEOTIDE SEQUENCE [LARGE SCALE GENOMIC DNA]</scope>
    <source>
        <strain evidence="1 2">CL_MEX2019</strain>
        <tissue evidence="1">Muscle</tissue>
    </source>
</reference>
<proteinExistence type="predicted"/>
<keyword evidence="2" id="KW-1185">Reference proteome</keyword>
<gene>
    <name evidence="1" type="ORF">CHARACLAT_007713</name>
</gene>
<protein>
    <submittedName>
        <fullName evidence="1">Uncharacterized protein</fullName>
    </submittedName>
</protein>
<accession>A0ABU7E7W4</accession>
<dbReference type="EMBL" id="JAHUTJ010049615">
    <property type="protein sequence ID" value="MED6283337.1"/>
    <property type="molecule type" value="Genomic_DNA"/>
</dbReference>
<organism evidence="1 2">
    <name type="scientific">Characodon lateralis</name>
    <dbReference type="NCBI Taxonomy" id="208331"/>
    <lineage>
        <taxon>Eukaryota</taxon>
        <taxon>Metazoa</taxon>
        <taxon>Chordata</taxon>
        <taxon>Craniata</taxon>
        <taxon>Vertebrata</taxon>
        <taxon>Euteleostomi</taxon>
        <taxon>Actinopterygii</taxon>
        <taxon>Neopterygii</taxon>
        <taxon>Teleostei</taxon>
        <taxon>Neoteleostei</taxon>
        <taxon>Acanthomorphata</taxon>
        <taxon>Ovalentaria</taxon>
        <taxon>Atherinomorphae</taxon>
        <taxon>Cyprinodontiformes</taxon>
        <taxon>Goodeidae</taxon>
        <taxon>Characodon</taxon>
    </lineage>
</organism>
<comment type="caution">
    <text evidence="1">The sequence shown here is derived from an EMBL/GenBank/DDBJ whole genome shotgun (WGS) entry which is preliminary data.</text>
</comment>